<gene>
    <name evidence="2" type="ORF">NLS_LOCUS7101</name>
</gene>
<protein>
    <submittedName>
        <fullName evidence="2">Uncharacterized protein</fullName>
    </submittedName>
</protein>
<evidence type="ECO:0000256" key="1">
    <source>
        <dbReference type="SAM" id="Coils"/>
    </source>
</evidence>
<dbReference type="STRING" id="42156.A0A3P6V5D3"/>
<dbReference type="OMA" id="ISWESKI"/>
<organism evidence="2 3">
    <name type="scientific">Litomosoides sigmodontis</name>
    <name type="common">Filarial nematode worm</name>
    <dbReference type="NCBI Taxonomy" id="42156"/>
    <lineage>
        <taxon>Eukaryota</taxon>
        <taxon>Metazoa</taxon>
        <taxon>Ecdysozoa</taxon>
        <taxon>Nematoda</taxon>
        <taxon>Chromadorea</taxon>
        <taxon>Rhabditida</taxon>
        <taxon>Spirurina</taxon>
        <taxon>Spiruromorpha</taxon>
        <taxon>Filarioidea</taxon>
        <taxon>Onchocercidae</taxon>
        <taxon>Litomosoides</taxon>
    </lineage>
</organism>
<feature type="coiled-coil region" evidence="1">
    <location>
        <begin position="97"/>
        <end position="138"/>
    </location>
</feature>
<feature type="coiled-coil region" evidence="1">
    <location>
        <begin position="27"/>
        <end position="54"/>
    </location>
</feature>
<dbReference type="OrthoDB" id="5850131at2759"/>
<accession>A0A3P6V5D3</accession>
<evidence type="ECO:0000313" key="3">
    <source>
        <dbReference type="Proteomes" id="UP000277928"/>
    </source>
</evidence>
<name>A0A3P6V5D3_LITSI</name>
<dbReference type="AlphaFoldDB" id="A0A3P6V5D3"/>
<dbReference type="Proteomes" id="UP000277928">
    <property type="component" value="Unassembled WGS sequence"/>
</dbReference>
<sequence>MPSSSENKSDTKMPLPIRNECVKDANVQLLLNKIDNLEQMKARASETLLDVVDKRIAYPRMITSYLSEAGKLRMKRIEEAELVWQTELTVKKDVEKMLNMINKAKEGEKENDALQQRLEELERENEAFENMVKMNDETIRNMMC</sequence>
<keyword evidence="1" id="KW-0175">Coiled coil</keyword>
<dbReference type="EMBL" id="UYRX01000689">
    <property type="protein sequence ID" value="VDK85384.1"/>
    <property type="molecule type" value="Genomic_DNA"/>
</dbReference>
<evidence type="ECO:0000313" key="2">
    <source>
        <dbReference type="EMBL" id="VDK85384.1"/>
    </source>
</evidence>
<keyword evidence="3" id="KW-1185">Reference proteome</keyword>
<reference evidence="2 3" key="1">
    <citation type="submission" date="2018-08" db="EMBL/GenBank/DDBJ databases">
        <authorList>
            <person name="Laetsch R D."/>
            <person name="Stevens L."/>
            <person name="Kumar S."/>
            <person name="Blaxter L. M."/>
        </authorList>
    </citation>
    <scope>NUCLEOTIDE SEQUENCE [LARGE SCALE GENOMIC DNA]</scope>
</reference>
<proteinExistence type="predicted"/>